<dbReference type="RefSeq" id="WP_243536656.1">
    <property type="nucleotide sequence ID" value="NZ_CP093442.1"/>
</dbReference>
<evidence type="ECO:0000313" key="2">
    <source>
        <dbReference type="Proteomes" id="UP000830116"/>
    </source>
</evidence>
<dbReference type="EMBL" id="CP093442">
    <property type="protein sequence ID" value="UOF00564.1"/>
    <property type="molecule type" value="Genomic_DNA"/>
</dbReference>
<sequence length="210" mass="23076">MRKFYGVFVLFALTFTAGYSVISYTTDAVPVNRDPAAVKTGFDFSHLSGSKLQEAVKQRLLTGLELKKGAGGAAIGLGHFVFINNSGEKKLACQEFGKISLTFEAEGVSVGGDKPEMELEGRCEYSQDMAKISPLFLPITKILGERPGDGEFQFNEGSALTVRFTNLPEDWPRIWLLKSVKLINQKDSEALTVESDEVAKYLGHPMVLNF</sequence>
<keyword evidence="2" id="KW-1185">Reference proteome</keyword>
<evidence type="ECO:0000313" key="1">
    <source>
        <dbReference type="EMBL" id="UOF00564.1"/>
    </source>
</evidence>
<organism evidence="1 2">
    <name type="scientific">Bdellovibrio reynosensis</name>
    <dbReference type="NCBI Taxonomy" id="2835041"/>
    <lineage>
        <taxon>Bacteria</taxon>
        <taxon>Pseudomonadati</taxon>
        <taxon>Bdellovibrionota</taxon>
        <taxon>Bdellovibrionia</taxon>
        <taxon>Bdellovibrionales</taxon>
        <taxon>Pseudobdellovibrionaceae</taxon>
        <taxon>Bdellovibrio</taxon>
    </lineage>
</organism>
<proteinExistence type="predicted"/>
<accession>A0ABY4C778</accession>
<reference evidence="1" key="1">
    <citation type="submission" date="2022-03" db="EMBL/GenBank/DDBJ databases">
        <title>Genome Identification and Characterization of new species Bdellovibrio reynosense LBG001 sp. nov. from a Mexico soil sample.</title>
        <authorList>
            <person name="Camilli A."/>
            <person name="Ajao Y."/>
            <person name="Guo X."/>
        </authorList>
    </citation>
    <scope>NUCLEOTIDE SEQUENCE</scope>
    <source>
        <strain evidence="1">LBG001</strain>
    </source>
</reference>
<dbReference type="Proteomes" id="UP000830116">
    <property type="component" value="Chromosome"/>
</dbReference>
<gene>
    <name evidence="1" type="ORF">MNR06_12730</name>
</gene>
<protein>
    <submittedName>
        <fullName evidence="1">Uncharacterized protein</fullName>
    </submittedName>
</protein>
<name>A0ABY4C778_9BACT</name>